<dbReference type="PANTHER" id="PTHR46487:SF1">
    <property type="entry name" value="DNA REPAIR PROTEIN XRCC3"/>
    <property type="match status" value="1"/>
</dbReference>
<dbReference type="GO" id="GO:0090656">
    <property type="term" value="P:t-circle formation"/>
    <property type="evidence" value="ECO:0007669"/>
    <property type="project" value="TreeGrafter"/>
</dbReference>
<reference evidence="4 5" key="1">
    <citation type="journal article" date="2019" name="Fungal Biol. Biotechnol.">
        <title>Draft genome sequence of fastidious pathogen Ceratobasidium theobromae, which causes vascular-streak dieback in Theobroma cacao.</title>
        <authorList>
            <person name="Ali S.S."/>
            <person name="Asman A."/>
            <person name="Shao J."/>
            <person name="Firmansyah A.P."/>
            <person name="Susilo A.W."/>
            <person name="Rosmana A."/>
            <person name="McMahon P."/>
            <person name="Junaid M."/>
            <person name="Guest D."/>
            <person name="Kheng T.Y."/>
            <person name="Meinhardt L.W."/>
            <person name="Bailey B.A."/>
        </authorList>
    </citation>
    <scope>NUCLEOTIDE SEQUENCE [LARGE SCALE GENOMIC DNA]</scope>
    <source>
        <strain evidence="4 5">CT2</strain>
    </source>
</reference>
<dbReference type="Proteomes" id="UP000383932">
    <property type="component" value="Unassembled WGS sequence"/>
</dbReference>
<dbReference type="GO" id="GO:0000400">
    <property type="term" value="F:four-way junction DNA binding"/>
    <property type="evidence" value="ECO:0007669"/>
    <property type="project" value="TreeGrafter"/>
</dbReference>
<dbReference type="GO" id="GO:0061982">
    <property type="term" value="P:meiosis I cell cycle process"/>
    <property type="evidence" value="ECO:0007669"/>
    <property type="project" value="UniProtKB-ARBA"/>
</dbReference>
<dbReference type="InterPro" id="IPR020588">
    <property type="entry name" value="RecA_ATP-bd"/>
</dbReference>
<dbReference type="GO" id="GO:0000722">
    <property type="term" value="P:telomere maintenance via recombination"/>
    <property type="evidence" value="ECO:0007669"/>
    <property type="project" value="TreeGrafter"/>
</dbReference>
<sequence>MASNESLMDLPTITQIPDLPDETRNLLVKANLKSYIDVVTISASDLATKLHVPVEKAQMILKQIHASFAPNMHIVGLGREHEAEALDILGRSFTTGDEGLDNLLGGGVVVGEVLEVTGEAASGKSQLALQLSLTVQLPEDARGLGGSAIYLTTLNRLSTSRLFDMMSAHPALAPHHSSVSLDNIATQHAADVDKLNVLLTSLLPAHIAACQDRGVPLRLLVIDSLTALFRDHPAGRQTSQTLFARSDSLNAIGALLHQIATTHKIAVVVLNDVTDVFAPNIANFSDEPELIYREQSRWFARAGGVAGEERHEAALGMIWSNQIHRRILLARTGRRRHVEGSKIRKSGVRAEDTSDSEAILIRRVFLLFGRSVEDEVPAPSLDFIISAEGVKTLL</sequence>
<gene>
    <name evidence="4" type="ORF">CTheo_5565</name>
</gene>
<organism evidence="4 5">
    <name type="scientific">Ceratobasidium theobromae</name>
    <dbReference type="NCBI Taxonomy" id="1582974"/>
    <lineage>
        <taxon>Eukaryota</taxon>
        <taxon>Fungi</taxon>
        <taxon>Dikarya</taxon>
        <taxon>Basidiomycota</taxon>
        <taxon>Agaricomycotina</taxon>
        <taxon>Agaricomycetes</taxon>
        <taxon>Cantharellales</taxon>
        <taxon>Ceratobasidiaceae</taxon>
        <taxon>Ceratobasidium</taxon>
    </lineage>
</organism>
<accession>A0A5N5QGX1</accession>
<proteinExistence type="predicted"/>
<dbReference type="InterPro" id="IPR013632">
    <property type="entry name" value="Rad51_C"/>
</dbReference>
<evidence type="ECO:0000256" key="1">
    <source>
        <dbReference type="ARBA" id="ARBA00022741"/>
    </source>
</evidence>
<dbReference type="Gene3D" id="3.40.50.300">
    <property type="entry name" value="P-loop containing nucleotide triphosphate hydrolases"/>
    <property type="match status" value="1"/>
</dbReference>
<dbReference type="GO" id="GO:0033065">
    <property type="term" value="C:Rad51C-XRCC3 complex"/>
    <property type="evidence" value="ECO:0007669"/>
    <property type="project" value="TreeGrafter"/>
</dbReference>
<dbReference type="GO" id="GO:0005657">
    <property type="term" value="C:replication fork"/>
    <property type="evidence" value="ECO:0007669"/>
    <property type="project" value="TreeGrafter"/>
</dbReference>
<dbReference type="Pfam" id="PF08423">
    <property type="entry name" value="Rad51"/>
    <property type="match status" value="1"/>
</dbReference>
<dbReference type="InterPro" id="IPR016467">
    <property type="entry name" value="DNA_recomb/repair_RecA-like"/>
</dbReference>
<dbReference type="EMBL" id="SSOP01000130">
    <property type="protein sequence ID" value="KAB5591002.1"/>
    <property type="molecule type" value="Genomic_DNA"/>
</dbReference>
<dbReference type="PIRSF" id="PIRSF005856">
    <property type="entry name" value="Rad51"/>
    <property type="match status" value="1"/>
</dbReference>
<dbReference type="AlphaFoldDB" id="A0A5N5QGX1"/>
<evidence type="ECO:0000256" key="2">
    <source>
        <dbReference type="ARBA" id="ARBA00022840"/>
    </source>
</evidence>
<protein>
    <submittedName>
        <fullName evidence="4">Rad51 protein</fullName>
    </submittedName>
</protein>
<dbReference type="InterPro" id="IPR027417">
    <property type="entry name" value="P-loop_NTPase"/>
</dbReference>
<keyword evidence="2" id="KW-0067">ATP-binding</keyword>
<dbReference type="OrthoDB" id="1861185at2759"/>
<dbReference type="GO" id="GO:0005524">
    <property type="term" value="F:ATP binding"/>
    <property type="evidence" value="ECO:0007669"/>
    <property type="project" value="UniProtKB-KW"/>
</dbReference>
<dbReference type="GO" id="GO:0140664">
    <property type="term" value="F:ATP-dependent DNA damage sensor activity"/>
    <property type="evidence" value="ECO:0007669"/>
    <property type="project" value="InterPro"/>
</dbReference>
<feature type="domain" description="RecA family profile 1" evidence="3">
    <location>
        <begin position="89"/>
        <end position="273"/>
    </location>
</feature>
<dbReference type="GO" id="GO:0071140">
    <property type="term" value="P:resolution of mitotic recombination intermediates"/>
    <property type="evidence" value="ECO:0007669"/>
    <property type="project" value="TreeGrafter"/>
</dbReference>
<comment type="caution">
    <text evidence="4">The sequence shown here is derived from an EMBL/GenBank/DDBJ whole genome shotgun (WGS) entry which is preliminary data.</text>
</comment>
<keyword evidence="1" id="KW-0547">Nucleotide-binding</keyword>
<evidence type="ECO:0000313" key="5">
    <source>
        <dbReference type="Proteomes" id="UP000383932"/>
    </source>
</evidence>
<keyword evidence="5" id="KW-1185">Reference proteome</keyword>
<evidence type="ECO:0000313" key="4">
    <source>
        <dbReference type="EMBL" id="KAB5591002.1"/>
    </source>
</evidence>
<dbReference type="GO" id="GO:0045003">
    <property type="term" value="P:double-strand break repair via synthesis-dependent strand annealing"/>
    <property type="evidence" value="ECO:0007669"/>
    <property type="project" value="TreeGrafter"/>
</dbReference>
<dbReference type="SUPFAM" id="SSF52540">
    <property type="entry name" value="P-loop containing nucleoside triphosphate hydrolases"/>
    <property type="match status" value="1"/>
</dbReference>
<dbReference type="PANTHER" id="PTHR46487">
    <property type="entry name" value="DNA REPAIR PROTEIN XRCC3"/>
    <property type="match status" value="1"/>
</dbReference>
<dbReference type="PROSITE" id="PS50162">
    <property type="entry name" value="RECA_2"/>
    <property type="match status" value="1"/>
</dbReference>
<evidence type="ECO:0000259" key="3">
    <source>
        <dbReference type="PROSITE" id="PS50162"/>
    </source>
</evidence>
<name>A0A5N5QGX1_9AGAM</name>